<protein>
    <submittedName>
        <fullName evidence="3">Roundabout-like protein 2</fullName>
    </submittedName>
</protein>
<evidence type="ECO:0000313" key="3">
    <source>
        <dbReference type="EMBL" id="ROT74099.1"/>
    </source>
</evidence>
<dbReference type="EMBL" id="QCYY01001936">
    <property type="protein sequence ID" value="ROT74099.1"/>
    <property type="molecule type" value="Genomic_DNA"/>
</dbReference>
<evidence type="ECO:0000259" key="2">
    <source>
        <dbReference type="PROSITE" id="PS50835"/>
    </source>
</evidence>
<dbReference type="SUPFAM" id="SSF48726">
    <property type="entry name" value="Immunoglobulin"/>
    <property type="match status" value="3"/>
</dbReference>
<dbReference type="Pfam" id="PF07679">
    <property type="entry name" value="I-set"/>
    <property type="match status" value="1"/>
</dbReference>
<dbReference type="OrthoDB" id="428111at2759"/>
<dbReference type="InterPro" id="IPR036179">
    <property type="entry name" value="Ig-like_dom_sf"/>
</dbReference>
<dbReference type="Pfam" id="PF13927">
    <property type="entry name" value="Ig_3"/>
    <property type="match status" value="2"/>
</dbReference>
<evidence type="ECO:0000313" key="4">
    <source>
        <dbReference type="Proteomes" id="UP000283509"/>
    </source>
</evidence>
<dbReference type="GO" id="GO:0070593">
    <property type="term" value="P:dendrite self-avoidance"/>
    <property type="evidence" value="ECO:0007669"/>
    <property type="project" value="TreeGrafter"/>
</dbReference>
<organism evidence="3 4">
    <name type="scientific">Penaeus vannamei</name>
    <name type="common">Whiteleg shrimp</name>
    <name type="synonym">Litopenaeus vannamei</name>
    <dbReference type="NCBI Taxonomy" id="6689"/>
    <lineage>
        <taxon>Eukaryota</taxon>
        <taxon>Metazoa</taxon>
        <taxon>Ecdysozoa</taxon>
        <taxon>Arthropoda</taxon>
        <taxon>Crustacea</taxon>
        <taxon>Multicrustacea</taxon>
        <taxon>Malacostraca</taxon>
        <taxon>Eumalacostraca</taxon>
        <taxon>Eucarida</taxon>
        <taxon>Decapoda</taxon>
        <taxon>Dendrobranchiata</taxon>
        <taxon>Penaeoidea</taxon>
        <taxon>Penaeidae</taxon>
        <taxon>Penaeus</taxon>
    </lineage>
</organism>
<dbReference type="InterPro" id="IPR007110">
    <property type="entry name" value="Ig-like_dom"/>
</dbReference>
<dbReference type="GO" id="GO:0030424">
    <property type="term" value="C:axon"/>
    <property type="evidence" value="ECO:0007669"/>
    <property type="project" value="TreeGrafter"/>
</dbReference>
<feature type="domain" description="Ig-like" evidence="2">
    <location>
        <begin position="1"/>
        <end position="73"/>
    </location>
</feature>
<sequence>MTGGEAILRCRAGGSPPPHVLWRRHDGRMPVGRARLDADYTLRITELTVDDAGVYICQAENAVATVVANATLTVYDSPRLVSGPADVSVVLNTTVRLPCYGRGTPPPTPVWTHSSLPQQPLSPGWAGQHASVTRDGTLVLTPASEDQGGSWTCSLVSEAGAAHARAWLTLVSPRDTPPPIISVPPANQTLPARTHATLHCRVQGPPTPTLTWYRGAAPVRTDGKRISVDREGDLTIT</sequence>
<keyword evidence="4" id="KW-1185">Reference proteome</keyword>
<dbReference type="SMART" id="SM00408">
    <property type="entry name" value="IGc2"/>
    <property type="match status" value="2"/>
</dbReference>
<dbReference type="InterPro" id="IPR013098">
    <property type="entry name" value="Ig_I-set"/>
</dbReference>
<dbReference type="PANTHER" id="PTHR10075:SF100">
    <property type="entry name" value="FASCICLIN-2"/>
    <property type="match status" value="1"/>
</dbReference>
<feature type="domain" description="Ig-like" evidence="2">
    <location>
        <begin position="178"/>
        <end position="237"/>
    </location>
</feature>
<reference evidence="3 4" key="2">
    <citation type="submission" date="2019-01" db="EMBL/GenBank/DDBJ databases">
        <title>The decoding of complex shrimp genome reveals the adaptation for benthos swimmer, frequently molting mechanism and breeding impact on genome.</title>
        <authorList>
            <person name="Sun Y."/>
            <person name="Gao Y."/>
            <person name="Yu Y."/>
        </authorList>
    </citation>
    <scope>NUCLEOTIDE SEQUENCE [LARGE SCALE GENOMIC DNA]</scope>
    <source>
        <tissue evidence="3">Muscle</tissue>
    </source>
</reference>
<dbReference type="InterPro" id="IPR013783">
    <property type="entry name" value="Ig-like_fold"/>
</dbReference>
<dbReference type="InterPro" id="IPR003599">
    <property type="entry name" value="Ig_sub"/>
</dbReference>
<comment type="caution">
    <text evidence="3">The sequence shown here is derived from an EMBL/GenBank/DDBJ whole genome shotgun (WGS) entry which is preliminary data.</text>
</comment>
<dbReference type="Proteomes" id="UP000283509">
    <property type="component" value="Unassembled WGS sequence"/>
</dbReference>
<gene>
    <name evidence="3" type="ORF">C7M84_007414</name>
</gene>
<accession>A0A3R7N0M1</accession>
<dbReference type="SMART" id="SM00409">
    <property type="entry name" value="IG"/>
    <property type="match status" value="2"/>
</dbReference>
<dbReference type="GO" id="GO:0005886">
    <property type="term" value="C:plasma membrane"/>
    <property type="evidence" value="ECO:0007669"/>
    <property type="project" value="TreeGrafter"/>
</dbReference>
<feature type="non-terminal residue" evidence="3">
    <location>
        <position position="237"/>
    </location>
</feature>
<dbReference type="PROSITE" id="PS50835">
    <property type="entry name" value="IG_LIKE"/>
    <property type="match status" value="3"/>
</dbReference>
<feature type="domain" description="Ig-like" evidence="2">
    <location>
        <begin position="78"/>
        <end position="169"/>
    </location>
</feature>
<dbReference type="STRING" id="6689.A0A3R7N0M1"/>
<proteinExistence type="predicted"/>
<dbReference type="Gene3D" id="2.60.40.10">
    <property type="entry name" value="Immunoglobulins"/>
    <property type="match status" value="3"/>
</dbReference>
<dbReference type="InterPro" id="IPR003598">
    <property type="entry name" value="Ig_sub2"/>
</dbReference>
<dbReference type="GO" id="GO:0007411">
    <property type="term" value="P:axon guidance"/>
    <property type="evidence" value="ECO:0007669"/>
    <property type="project" value="TreeGrafter"/>
</dbReference>
<dbReference type="GO" id="GO:0007156">
    <property type="term" value="P:homophilic cell adhesion via plasma membrane adhesion molecules"/>
    <property type="evidence" value="ECO:0007669"/>
    <property type="project" value="TreeGrafter"/>
</dbReference>
<evidence type="ECO:0000256" key="1">
    <source>
        <dbReference type="ARBA" id="ARBA00023319"/>
    </source>
</evidence>
<reference evidence="3 4" key="1">
    <citation type="submission" date="2018-04" db="EMBL/GenBank/DDBJ databases">
        <authorList>
            <person name="Zhang X."/>
            <person name="Yuan J."/>
            <person name="Li F."/>
            <person name="Xiang J."/>
        </authorList>
    </citation>
    <scope>NUCLEOTIDE SEQUENCE [LARGE SCALE GENOMIC DNA]</scope>
    <source>
        <tissue evidence="3">Muscle</tissue>
    </source>
</reference>
<name>A0A3R7N0M1_PENVA</name>
<dbReference type="PANTHER" id="PTHR10075">
    <property type="entry name" value="BASIGIN RELATED"/>
    <property type="match status" value="1"/>
</dbReference>
<dbReference type="GO" id="GO:0098632">
    <property type="term" value="F:cell-cell adhesion mediator activity"/>
    <property type="evidence" value="ECO:0007669"/>
    <property type="project" value="TreeGrafter"/>
</dbReference>
<dbReference type="AlphaFoldDB" id="A0A3R7N0M1"/>
<keyword evidence="1" id="KW-0393">Immunoglobulin domain</keyword>